<name>A0AAV1IZS8_9NEOP</name>
<dbReference type="EMBL" id="CAVLEF010000002">
    <property type="protein sequence ID" value="CAK1541253.1"/>
    <property type="molecule type" value="Genomic_DNA"/>
</dbReference>
<keyword evidence="2" id="KW-1185">Reference proteome</keyword>
<dbReference type="Proteomes" id="UP001497472">
    <property type="component" value="Unassembled WGS sequence"/>
</dbReference>
<proteinExistence type="predicted"/>
<reference evidence="1 2" key="1">
    <citation type="submission" date="2023-11" db="EMBL/GenBank/DDBJ databases">
        <authorList>
            <person name="Okamura Y."/>
        </authorList>
    </citation>
    <scope>NUCLEOTIDE SEQUENCE [LARGE SCALE GENOMIC DNA]</scope>
</reference>
<comment type="caution">
    <text evidence="1">The sequence shown here is derived from an EMBL/GenBank/DDBJ whole genome shotgun (WGS) entry which is preliminary data.</text>
</comment>
<accession>A0AAV1IZS8</accession>
<evidence type="ECO:0000313" key="1">
    <source>
        <dbReference type="EMBL" id="CAK1541253.1"/>
    </source>
</evidence>
<evidence type="ECO:0000313" key="2">
    <source>
        <dbReference type="Proteomes" id="UP001497472"/>
    </source>
</evidence>
<organism evidence="1 2">
    <name type="scientific">Leptosia nina</name>
    <dbReference type="NCBI Taxonomy" id="320188"/>
    <lineage>
        <taxon>Eukaryota</taxon>
        <taxon>Metazoa</taxon>
        <taxon>Ecdysozoa</taxon>
        <taxon>Arthropoda</taxon>
        <taxon>Hexapoda</taxon>
        <taxon>Insecta</taxon>
        <taxon>Pterygota</taxon>
        <taxon>Neoptera</taxon>
        <taxon>Endopterygota</taxon>
        <taxon>Lepidoptera</taxon>
        <taxon>Glossata</taxon>
        <taxon>Ditrysia</taxon>
        <taxon>Papilionoidea</taxon>
        <taxon>Pieridae</taxon>
        <taxon>Pierinae</taxon>
        <taxon>Leptosia</taxon>
    </lineage>
</organism>
<gene>
    <name evidence="1" type="ORF">LNINA_LOCUS1252</name>
</gene>
<sequence length="164" mass="18540">MSESSNSTSWSELLANIVVNNINIFRQKTNDEESEYIPKENVVTKIFSGVFKVFKTYVYDKLKGNVNAPDKNNINVDIEDKRIVKASINPKDDVEVIEPQYHGKLCEDCDKTEIEVGSHCPEGSVKDDNGGCIEVKPSKFIVSVPHHCPMGFKPDWLGYCREQI</sequence>
<protein>
    <submittedName>
        <fullName evidence="1">Uncharacterized protein</fullName>
    </submittedName>
</protein>
<dbReference type="AlphaFoldDB" id="A0AAV1IZS8"/>